<feature type="compositionally biased region" description="Polar residues" evidence="1">
    <location>
        <begin position="1"/>
        <end position="22"/>
    </location>
</feature>
<accession>A0A8J2UJ42</accession>
<organism evidence="2 3">
    <name type="scientific">Puia dinghuensis</name>
    <dbReference type="NCBI Taxonomy" id="1792502"/>
    <lineage>
        <taxon>Bacteria</taxon>
        <taxon>Pseudomonadati</taxon>
        <taxon>Bacteroidota</taxon>
        <taxon>Chitinophagia</taxon>
        <taxon>Chitinophagales</taxon>
        <taxon>Chitinophagaceae</taxon>
        <taxon>Puia</taxon>
    </lineage>
</organism>
<dbReference type="RefSeq" id="WP_188937697.1">
    <property type="nucleotide sequence ID" value="NZ_BMJC01000007.1"/>
</dbReference>
<name>A0A8J2UJ42_9BACT</name>
<gene>
    <name evidence="2" type="ORF">GCM10011511_54090</name>
</gene>
<proteinExistence type="predicted"/>
<keyword evidence="3" id="KW-1185">Reference proteome</keyword>
<comment type="caution">
    <text evidence="2">The sequence shown here is derived from an EMBL/GenBank/DDBJ whole genome shotgun (WGS) entry which is preliminary data.</text>
</comment>
<sequence length="458" mass="48828">MPDNVSNNAANTVSGNTGTNDTGRTKGPEELELEKQAAMARLRTDITKGQADSQKAIAEASKATAEAQRDLLQPPNVTTLAGNITSDGTFIESRILARKSLGTAVAALGEALKNDPFFQNKTDIRLALYNATDLPVIELYVGLSSQLFTLDKQFEAANTNINQLLDALVAAAATATTVAPEAPDMAKKFDLESLPAIPFTPSLAPAAGLGALGANPITIAYAGQAIIQTVMSLASLFRVNTSYNNFDLPVEDVALAAEFKKAIPIGWKLWHPAMFPANAIGQTESLASAFMSLLEKVLVQYNTAAGLLIKVNDKISQLSIALATETDATKKVALQRQLDQLSACLNALNALNSAFVQLQAMLATVDTATQATPLTTLLRAERLIALLKSGHTYIVKLSAISKGSNKVSQRLWSSAVIRHSAGTELNCLVFSPDGEIVFANTQLNYTPYLKPEEIRVRS</sequence>
<protein>
    <submittedName>
        <fullName evidence="2">Uncharacterized protein</fullName>
    </submittedName>
</protein>
<evidence type="ECO:0000313" key="3">
    <source>
        <dbReference type="Proteomes" id="UP000607559"/>
    </source>
</evidence>
<feature type="region of interest" description="Disordered" evidence="1">
    <location>
        <begin position="51"/>
        <end position="71"/>
    </location>
</feature>
<reference evidence="2" key="1">
    <citation type="journal article" date="2014" name="Int. J. Syst. Evol. Microbiol.">
        <title>Complete genome sequence of Corynebacterium casei LMG S-19264T (=DSM 44701T), isolated from a smear-ripened cheese.</title>
        <authorList>
            <consortium name="US DOE Joint Genome Institute (JGI-PGF)"/>
            <person name="Walter F."/>
            <person name="Albersmeier A."/>
            <person name="Kalinowski J."/>
            <person name="Ruckert C."/>
        </authorList>
    </citation>
    <scope>NUCLEOTIDE SEQUENCE</scope>
    <source>
        <strain evidence="2">CGMCC 1.15448</strain>
    </source>
</reference>
<dbReference type="EMBL" id="BMJC01000007">
    <property type="protein sequence ID" value="GGB23409.1"/>
    <property type="molecule type" value="Genomic_DNA"/>
</dbReference>
<evidence type="ECO:0000313" key="2">
    <source>
        <dbReference type="EMBL" id="GGB23409.1"/>
    </source>
</evidence>
<reference evidence="2" key="2">
    <citation type="submission" date="2020-09" db="EMBL/GenBank/DDBJ databases">
        <authorList>
            <person name="Sun Q."/>
            <person name="Zhou Y."/>
        </authorList>
    </citation>
    <scope>NUCLEOTIDE SEQUENCE</scope>
    <source>
        <strain evidence="2">CGMCC 1.15448</strain>
    </source>
</reference>
<feature type="region of interest" description="Disordered" evidence="1">
    <location>
        <begin position="1"/>
        <end position="29"/>
    </location>
</feature>
<dbReference type="AlphaFoldDB" id="A0A8J2UJ42"/>
<feature type="compositionally biased region" description="Low complexity" evidence="1">
    <location>
        <begin position="55"/>
        <end position="66"/>
    </location>
</feature>
<dbReference type="Proteomes" id="UP000607559">
    <property type="component" value="Unassembled WGS sequence"/>
</dbReference>
<evidence type="ECO:0000256" key="1">
    <source>
        <dbReference type="SAM" id="MobiDB-lite"/>
    </source>
</evidence>